<dbReference type="Pfam" id="PF07730">
    <property type="entry name" value="HisKA_3"/>
    <property type="match status" value="1"/>
</dbReference>
<keyword evidence="10" id="KW-0812">Transmembrane</keyword>
<keyword evidence="13" id="KW-1185">Reference proteome</keyword>
<comment type="catalytic activity">
    <reaction evidence="1">
        <text>ATP + protein L-histidine = ADP + protein N-phospho-L-histidine.</text>
        <dbReference type="EC" id="2.7.13.3"/>
    </reaction>
</comment>
<proteinExistence type="predicted"/>
<dbReference type="GO" id="GO:0046983">
    <property type="term" value="F:protein dimerization activity"/>
    <property type="evidence" value="ECO:0007669"/>
    <property type="project" value="InterPro"/>
</dbReference>
<dbReference type="CDD" id="cd16917">
    <property type="entry name" value="HATPase_UhpB-NarQ-NarX-like"/>
    <property type="match status" value="1"/>
</dbReference>
<dbReference type="InterPro" id="IPR055558">
    <property type="entry name" value="DUF7134"/>
</dbReference>
<evidence type="ECO:0000256" key="3">
    <source>
        <dbReference type="ARBA" id="ARBA00022553"/>
    </source>
</evidence>
<dbReference type="Gene3D" id="1.20.5.1930">
    <property type="match status" value="1"/>
</dbReference>
<evidence type="ECO:0000256" key="1">
    <source>
        <dbReference type="ARBA" id="ARBA00000085"/>
    </source>
</evidence>
<feature type="region of interest" description="Disordered" evidence="9">
    <location>
        <begin position="269"/>
        <end position="290"/>
    </location>
</feature>
<evidence type="ECO:0000256" key="4">
    <source>
        <dbReference type="ARBA" id="ARBA00022679"/>
    </source>
</evidence>
<name>A0A1I4UEI3_PSUAM</name>
<keyword evidence="3" id="KW-0597">Phosphoprotein</keyword>
<dbReference type="InterPro" id="IPR003594">
    <property type="entry name" value="HATPase_dom"/>
</dbReference>
<dbReference type="SUPFAM" id="SSF55874">
    <property type="entry name" value="ATPase domain of HSP90 chaperone/DNA topoisomerase II/histidine kinase"/>
    <property type="match status" value="1"/>
</dbReference>
<keyword evidence="4" id="KW-0808">Transferase</keyword>
<evidence type="ECO:0000256" key="5">
    <source>
        <dbReference type="ARBA" id="ARBA00022741"/>
    </source>
</evidence>
<feature type="region of interest" description="Disordered" evidence="9">
    <location>
        <begin position="390"/>
        <end position="418"/>
    </location>
</feature>
<dbReference type="EMBL" id="FOUY01000004">
    <property type="protein sequence ID" value="SFM87261.1"/>
    <property type="molecule type" value="Genomic_DNA"/>
</dbReference>
<dbReference type="RefSeq" id="WP_093338278.1">
    <property type="nucleotide sequence ID" value="NZ_FOUY01000004.1"/>
</dbReference>
<evidence type="ECO:0000256" key="9">
    <source>
        <dbReference type="SAM" id="MobiDB-lite"/>
    </source>
</evidence>
<evidence type="ECO:0000313" key="12">
    <source>
        <dbReference type="EMBL" id="SFM87261.1"/>
    </source>
</evidence>
<keyword evidence="10" id="KW-1133">Transmembrane helix</keyword>
<dbReference type="GO" id="GO:0005524">
    <property type="term" value="F:ATP binding"/>
    <property type="evidence" value="ECO:0007669"/>
    <property type="project" value="UniProtKB-KW"/>
</dbReference>
<keyword evidence="6 12" id="KW-0418">Kinase</keyword>
<reference evidence="12 13" key="1">
    <citation type="submission" date="2016-10" db="EMBL/GenBank/DDBJ databases">
        <authorList>
            <person name="de Groot N.N."/>
        </authorList>
    </citation>
    <scope>NUCLEOTIDE SEQUENCE [LARGE SCALE GENOMIC DNA]</scope>
    <source>
        <strain evidence="12 13">CGMCC 4.1877</strain>
    </source>
</reference>
<protein>
    <recommendedName>
        <fullName evidence="2">histidine kinase</fullName>
        <ecNumber evidence="2">2.7.13.3</ecNumber>
    </recommendedName>
</protein>
<evidence type="ECO:0000313" key="13">
    <source>
        <dbReference type="Proteomes" id="UP000199614"/>
    </source>
</evidence>
<dbReference type="PANTHER" id="PTHR24421">
    <property type="entry name" value="NITRATE/NITRITE SENSOR PROTEIN NARX-RELATED"/>
    <property type="match status" value="1"/>
</dbReference>
<dbReference type="Pfam" id="PF02518">
    <property type="entry name" value="HATPase_c"/>
    <property type="match status" value="1"/>
</dbReference>
<keyword evidence="10" id="KW-0472">Membrane</keyword>
<dbReference type="OrthoDB" id="227596at2"/>
<keyword evidence="5" id="KW-0547">Nucleotide-binding</keyword>
<dbReference type="GO" id="GO:0000155">
    <property type="term" value="F:phosphorelay sensor kinase activity"/>
    <property type="evidence" value="ECO:0007669"/>
    <property type="project" value="InterPro"/>
</dbReference>
<feature type="domain" description="Histidine kinase/HSP90-like ATPase" evidence="11">
    <location>
        <begin position="319"/>
        <end position="413"/>
    </location>
</feature>
<dbReference type="STRING" id="260086.SAMN05216207_100446"/>
<evidence type="ECO:0000256" key="8">
    <source>
        <dbReference type="ARBA" id="ARBA00023012"/>
    </source>
</evidence>
<dbReference type="AlphaFoldDB" id="A0A1I4UEI3"/>
<evidence type="ECO:0000256" key="10">
    <source>
        <dbReference type="SAM" id="Phobius"/>
    </source>
</evidence>
<evidence type="ECO:0000256" key="7">
    <source>
        <dbReference type="ARBA" id="ARBA00022840"/>
    </source>
</evidence>
<keyword evidence="7" id="KW-0067">ATP-binding</keyword>
<dbReference type="GO" id="GO:0016020">
    <property type="term" value="C:membrane"/>
    <property type="evidence" value="ECO:0007669"/>
    <property type="project" value="InterPro"/>
</dbReference>
<feature type="transmembrane region" description="Helical" evidence="10">
    <location>
        <begin position="72"/>
        <end position="102"/>
    </location>
</feature>
<feature type="transmembrane region" description="Helical" evidence="10">
    <location>
        <begin position="22"/>
        <end position="41"/>
    </location>
</feature>
<organism evidence="12 13">
    <name type="scientific">Pseudonocardia ammonioxydans</name>
    <dbReference type="NCBI Taxonomy" id="260086"/>
    <lineage>
        <taxon>Bacteria</taxon>
        <taxon>Bacillati</taxon>
        <taxon>Actinomycetota</taxon>
        <taxon>Actinomycetes</taxon>
        <taxon>Pseudonocardiales</taxon>
        <taxon>Pseudonocardiaceae</taxon>
        <taxon>Pseudonocardia</taxon>
    </lineage>
</organism>
<evidence type="ECO:0000256" key="2">
    <source>
        <dbReference type="ARBA" id="ARBA00012438"/>
    </source>
</evidence>
<dbReference type="SMART" id="SM00387">
    <property type="entry name" value="HATPase_c"/>
    <property type="match status" value="1"/>
</dbReference>
<evidence type="ECO:0000259" key="11">
    <source>
        <dbReference type="SMART" id="SM00387"/>
    </source>
</evidence>
<sequence>MSAAEKPTLVERFVTLCRRNPVVVDAVLAALLLWIAISWTLEGKVARAEQGAALVVAVLAAAPVVFRRTHPIPAAVGTAVVAGVAQLAVPGLVAALLLPALVMGYSAIAYGPRWAGAVAFLLLVAGATMPSLLRLLTRPAGDPPLGVSLWLLGFPLGVAAGVWLAGSLRRASFRHTEGLRERARLLEESRRQEVRIELLAERSRISREVHDVVAHSLSGIIAQADGGQFAARRDPAKAVDVLAGIADTGREALADVRGLLEMLRDSGVDGVADKDATSDTAGRPQPGTDDVPALVEQVRAGGLPVDLVVTGTPRPAGTGPGLTAYRVVQEALTNVIKHAGPGTPAHVRLEWTDDELIVRVRDEGARGPVPRPPRGGHGLTGMRERAALHGGSVETGPHPDGGWSVRLRLPLATHRGEP</sequence>
<dbReference type="InterPro" id="IPR011712">
    <property type="entry name" value="Sig_transdc_His_kin_sub3_dim/P"/>
</dbReference>
<dbReference type="Pfam" id="PF23539">
    <property type="entry name" value="DUF7134"/>
    <property type="match status" value="1"/>
</dbReference>
<evidence type="ECO:0000256" key="6">
    <source>
        <dbReference type="ARBA" id="ARBA00022777"/>
    </source>
</evidence>
<dbReference type="InterPro" id="IPR036890">
    <property type="entry name" value="HATPase_C_sf"/>
</dbReference>
<keyword evidence="8" id="KW-0902">Two-component regulatory system</keyword>
<dbReference type="Proteomes" id="UP000199614">
    <property type="component" value="Unassembled WGS sequence"/>
</dbReference>
<feature type="transmembrane region" description="Helical" evidence="10">
    <location>
        <begin position="114"/>
        <end position="133"/>
    </location>
</feature>
<feature type="transmembrane region" description="Helical" evidence="10">
    <location>
        <begin position="48"/>
        <end position="66"/>
    </location>
</feature>
<dbReference type="PANTHER" id="PTHR24421:SF10">
    <property type="entry name" value="NITRATE_NITRITE SENSOR PROTEIN NARQ"/>
    <property type="match status" value="1"/>
</dbReference>
<feature type="transmembrane region" description="Helical" evidence="10">
    <location>
        <begin position="145"/>
        <end position="165"/>
    </location>
</feature>
<accession>A0A1I4UEI3</accession>
<dbReference type="Gene3D" id="3.30.565.10">
    <property type="entry name" value="Histidine kinase-like ATPase, C-terminal domain"/>
    <property type="match status" value="1"/>
</dbReference>
<gene>
    <name evidence="12" type="ORF">SAMN05216207_100446</name>
</gene>
<dbReference type="InterPro" id="IPR050482">
    <property type="entry name" value="Sensor_HK_TwoCompSys"/>
</dbReference>
<dbReference type="EC" id="2.7.13.3" evidence="2"/>